<dbReference type="GeneID" id="30992942"/>
<evidence type="ECO:0000256" key="2">
    <source>
        <dbReference type="ARBA" id="ARBA00022483"/>
    </source>
</evidence>
<dbReference type="GO" id="GO:0006887">
    <property type="term" value="P:exocytosis"/>
    <property type="evidence" value="ECO:0007669"/>
    <property type="project" value="UniProtKB-KW"/>
</dbReference>
<gene>
    <name evidence="5" type="ORF">HYPBUDRAFT_105108</name>
</gene>
<feature type="region of interest" description="Disordered" evidence="3">
    <location>
        <begin position="974"/>
        <end position="1034"/>
    </location>
</feature>
<dbReference type="PANTHER" id="PTHR10241">
    <property type="entry name" value="LETHAL 2 GIANT LARVAE PROTEIN"/>
    <property type="match status" value="1"/>
</dbReference>
<name>A0A1E4RMD1_9ASCO</name>
<keyword evidence="2" id="KW-0268">Exocytosis</keyword>
<dbReference type="SUPFAM" id="SSF50998">
    <property type="entry name" value="Quinoprotein alcohol dehydrogenase-like"/>
    <property type="match status" value="1"/>
</dbReference>
<protein>
    <recommendedName>
        <fullName evidence="4">Lethal giant larvae (Lgl)-like C-terminal domain-containing protein</fullName>
    </recommendedName>
</protein>
<dbReference type="Gene3D" id="2.130.10.10">
    <property type="entry name" value="YVTN repeat-like/Quinoprotein amine dehydrogenase"/>
    <property type="match status" value="1"/>
</dbReference>
<evidence type="ECO:0000313" key="6">
    <source>
        <dbReference type="Proteomes" id="UP000095085"/>
    </source>
</evidence>
<evidence type="ECO:0000259" key="4">
    <source>
        <dbReference type="Pfam" id="PF08596"/>
    </source>
</evidence>
<dbReference type="SUPFAM" id="SSF50978">
    <property type="entry name" value="WD40 repeat-like"/>
    <property type="match status" value="1"/>
</dbReference>
<keyword evidence="6" id="KW-1185">Reference proteome</keyword>
<dbReference type="SMART" id="SM00320">
    <property type="entry name" value="WD40"/>
    <property type="match status" value="4"/>
</dbReference>
<dbReference type="InterPro" id="IPR015943">
    <property type="entry name" value="WD40/YVTN_repeat-like_dom_sf"/>
</dbReference>
<dbReference type="RefSeq" id="XP_020077491.1">
    <property type="nucleotide sequence ID" value="XM_020218392.1"/>
</dbReference>
<dbReference type="InterPro" id="IPR001680">
    <property type="entry name" value="WD40_rpt"/>
</dbReference>
<dbReference type="AlphaFoldDB" id="A0A1E4RMD1"/>
<dbReference type="EMBL" id="KV454539">
    <property type="protein sequence ID" value="ODV68424.1"/>
    <property type="molecule type" value="Genomic_DNA"/>
</dbReference>
<dbReference type="GO" id="GO:0005737">
    <property type="term" value="C:cytoplasm"/>
    <property type="evidence" value="ECO:0007669"/>
    <property type="project" value="TreeGrafter"/>
</dbReference>
<dbReference type="OrthoDB" id="19944at2759"/>
<reference evidence="6" key="1">
    <citation type="submission" date="2016-05" db="EMBL/GenBank/DDBJ databases">
        <title>Comparative genomics of biotechnologically important yeasts.</title>
        <authorList>
            <consortium name="DOE Joint Genome Institute"/>
            <person name="Riley R."/>
            <person name="Haridas S."/>
            <person name="Wolfe K.H."/>
            <person name="Lopes M.R."/>
            <person name="Hittinger C.T."/>
            <person name="Goker M."/>
            <person name="Salamov A."/>
            <person name="Wisecaver J."/>
            <person name="Long T.M."/>
            <person name="Aerts A.L."/>
            <person name="Barry K."/>
            <person name="Choi C."/>
            <person name="Clum A."/>
            <person name="Coughlan A.Y."/>
            <person name="Deshpande S."/>
            <person name="Douglass A.P."/>
            <person name="Hanson S.J."/>
            <person name="Klenk H.-P."/>
            <person name="Labutti K."/>
            <person name="Lapidus A."/>
            <person name="Lindquist E."/>
            <person name="Lipzen A."/>
            <person name="Meier-Kolthoff J.P."/>
            <person name="Ohm R.A."/>
            <person name="Otillar R.P."/>
            <person name="Pangilinan J."/>
            <person name="Peng Y."/>
            <person name="Rokas A."/>
            <person name="Rosa C.A."/>
            <person name="Scheuner C."/>
            <person name="Sibirny A.A."/>
            <person name="Slot J.C."/>
            <person name="Stielow J.B."/>
            <person name="Sun H."/>
            <person name="Kurtzman C.P."/>
            <person name="Blackwell M."/>
            <person name="Grigoriev I.V."/>
            <person name="Jeffries T.W."/>
        </authorList>
    </citation>
    <scope>NUCLEOTIDE SEQUENCE [LARGE SCALE GENOMIC DNA]</scope>
    <source>
        <strain evidence="6">NRRL Y-1933</strain>
    </source>
</reference>
<dbReference type="GO" id="GO:0005886">
    <property type="term" value="C:plasma membrane"/>
    <property type="evidence" value="ECO:0007669"/>
    <property type="project" value="TreeGrafter"/>
</dbReference>
<proteinExistence type="inferred from homology"/>
<dbReference type="PANTHER" id="PTHR10241:SF25">
    <property type="entry name" value="TOMOSYN, ISOFORM C"/>
    <property type="match status" value="1"/>
</dbReference>
<dbReference type="InterPro" id="IPR011047">
    <property type="entry name" value="Quinoprotein_ADH-like_sf"/>
</dbReference>
<evidence type="ECO:0000256" key="3">
    <source>
        <dbReference type="SAM" id="MobiDB-lite"/>
    </source>
</evidence>
<dbReference type="GO" id="GO:0005096">
    <property type="term" value="F:GTPase activator activity"/>
    <property type="evidence" value="ECO:0007669"/>
    <property type="project" value="TreeGrafter"/>
</dbReference>
<dbReference type="InterPro" id="IPR013905">
    <property type="entry name" value="Lgl_C_dom"/>
</dbReference>
<comment type="similarity">
    <text evidence="1">Belongs to the WD repeat L(2)GL family.</text>
</comment>
<sequence length="1086" mass="118361">MLNKLKLRKAPLSLSSVSNVIKTAGVSDLSPADINPKHIEVTTTSQLGLPKNSVVAVAYDPVQSLLAVATTDNQVRVYGQHMVEVVFEFKSATPISELKFIKGVYLVCIQPISGNIIVLSLHSKEILTTYSPPGKIHSVESDPSLDFLIIGLTNGQLVFYDVDRMNLTPFRVDNLQKALLPKHKLSPVLGIEWNPRDIGTILITYSHSAILYSLTSGSIKSAFIYKLNKGDKGYDYSSYIANGGKKKIFGSSKEVIPEVIEAHFHPNGLHVLTVHRDNTLAFWDANDETLLEARTTIETGLHRPDPMPLEPPTGGFASISNVRWIAGQDPEMTQLVISGGDCTQGNILNVLDFGYTLKYSMTSHEKQGEFYANPQGQRIIPVTFYDPDENNHGEFIEKIIPVCGEAQPYFNGNHNPEYLILLSNVGALYIIEYSSFGVAQTGGTDLGRLILPPSLSFVHPPVIYSTVQLVKRQDWYGIVSARTGASSKFKLLLIGGAAANHKSAPRPMGFNDNMRSILITGHENGQIRMLDISRGEHQEPESILQISMKETLYDNGDPKSLKIVGVSCGFENREMLVGLANGNVVISKFGKVPTSNQASASGQDYHGCPTQHQNGDAKIMNIKDRILGSFASSSTFLPLYLLQLGGQDEISCLKMSNIGFAAIAYKSGKLVVCDVSRGPAVIFNEESVAKFVPAAQGEGTIHITTMEFSIMEYSQDGYSSIILMAGTNGGGNLLLFKIMPQGNGGFGVEFTDKTVNLNYRMLGNEDPITSKLDQIIPINATTGESAIASLENFQRLATGLVIPGFIITGSNRDLRVLKLPRTKLSHKVIDDKCLRCGIIRVRDKGIVLASLVKTGFIKFSSLPSLSDITDIKLPKEVYRKVQEALESGIASKSDILPNGEVFVRLSETELVNLCSSHDDSKLRKLHKEDKSTDLLFNENAIIPPRPSVSAMQWAKGFSKFTSVEDLAFLIAGPNRKPAKHPESRLAHNISPEANPQQGYGFGGGGPPKPDPNDRGYAEPVRRGTGSSNPYAIPTAGSFMRTVQDGLDSVEESVNGYASNMSEAMSEGIDNQKKSMYGAAFKSKFGF</sequence>
<dbReference type="GO" id="GO:0045159">
    <property type="term" value="F:myosin II binding"/>
    <property type="evidence" value="ECO:0007669"/>
    <property type="project" value="TreeGrafter"/>
</dbReference>
<dbReference type="InterPro" id="IPR036322">
    <property type="entry name" value="WD40_repeat_dom_sf"/>
</dbReference>
<feature type="domain" description="Lethal giant larvae (Lgl)-like C-terminal" evidence="4">
    <location>
        <begin position="561"/>
        <end position="979"/>
    </location>
</feature>
<dbReference type="Proteomes" id="UP000095085">
    <property type="component" value="Unassembled WGS sequence"/>
</dbReference>
<accession>A0A1E4RMD1</accession>
<dbReference type="GO" id="GO:0006893">
    <property type="term" value="P:Golgi to plasma membrane transport"/>
    <property type="evidence" value="ECO:0007669"/>
    <property type="project" value="TreeGrafter"/>
</dbReference>
<dbReference type="Pfam" id="PF08596">
    <property type="entry name" value="Lgl_C"/>
    <property type="match status" value="1"/>
</dbReference>
<dbReference type="STRING" id="984485.A0A1E4RMD1"/>
<evidence type="ECO:0000256" key="1">
    <source>
        <dbReference type="ARBA" id="ARBA00008070"/>
    </source>
</evidence>
<dbReference type="GO" id="GO:0019905">
    <property type="term" value="F:syntaxin binding"/>
    <property type="evidence" value="ECO:0007669"/>
    <property type="project" value="TreeGrafter"/>
</dbReference>
<evidence type="ECO:0000313" key="5">
    <source>
        <dbReference type="EMBL" id="ODV68424.1"/>
    </source>
</evidence>
<feature type="compositionally biased region" description="Basic and acidic residues" evidence="3">
    <location>
        <begin position="1010"/>
        <end position="1021"/>
    </location>
</feature>
<organism evidence="5 6">
    <name type="scientific">Hyphopichia burtonii NRRL Y-1933</name>
    <dbReference type="NCBI Taxonomy" id="984485"/>
    <lineage>
        <taxon>Eukaryota</taxon>
        <taxon>Fungi</taxon>
        <taxon>Dikarya</taxon>
        <taxon>Ascomycota</taxon>
        <taxon>Saccharomycotina</taxon>
        <taxon>Pichiomycetes</taxon>
        <taxon>Debaryomycetaceae</taxon>
        <taxon>Hyphopichia</taxon>
    </lineage>
</organism>